<protein>
    <submittedName>
        <fullName evidence="2">Pilus assembly protein PilZ</fullName>
    </submittedName>
</protein>
<dbReference type="InterPro" id="IPR009875">
    <property type="entry name" value="PilZ_domain"/>
</dbReference>
<accession>A0A0M3AM33</accession>
<keyword evidence="3" id="KW-1185">Reference proteome</keyword>
<organism evidence="2 3">
    <name type="scientific">Sphingobium chungbukense</name>
    <dbReference type="NCBI Taxonomy" id="56193"/>
    <lineage>
        <taxon>Bacteria</taxon>
        <taxon>Pseudomonadati</taxon>
        <taxon>Pseudomonadota</taxon>
        <taxon>Alphaproteobacteria</taxon>
        <taxon>Sphingomonadales</taxon>
        <taxon>Sphingomonadaceae</taxon>
        <taxon>Sphingobium</taxon>
    </lineage>
</organism>
<dbReference type="PATRIC" id="fig|56193.3.peg.3223"/>
<dbReference type="Pfam" id="PF07238">
    <property type="entry name" value="PilZ"/>
    <property type="match status" value="1"/>
</dbReference>
<dbReference type="RefSeq" id="WP_046764520.1">
    <property type="nucleotide sequence ID" value="NZ_LBIC01000007.1"/>
</dbReference>
<sequence length="121" mass="13350">MDDIQEKADRGPARSGPRDSLFLLTNLSSADGVPLGRARVRNLSATGLMADCERAVPEGIQVHFDLRGIGRVNGSVVWSREDRIGIAFDVEIDPQLARRPVSGGDSRANIPDYLRQRRLIR</sequence>
<evidence type="ECO:0000313" key="3">
    <source>
        <dbReference type="Proteomes" id="UP000033874"/>
    </source>
</evidence>
<dbReference type="Proteomes" id="UP000033874">
    <property type="component" value="Unassembled WGS sequence"/>
</dbReference>
<proteinExistence type="predicted"/>
<comment type="caution">
    <text evidence="2">The sequence shown here is derived from an EMBL/GenBank/DDBJ whole genome shotgun (WGS) entry which is preliminary data.</text>
</comment>
<dbReference type="AlphaFoldDB" id="A0A0M3AM33"/>
<name>A0A0M3AM33_9SPHN</name>
<dbReference type="EMBL" id="LBIC01000007">
    <property type="protein sequence ID" value="KKW91003.1"/>
    <property type="molecule type" value="Genomic_DNA"/>
</dbReference>
<reference evidence="2 3" key="1">
    <citation type="submission" date="2015-04" db="EMBL/GenBank/DDBJ databases">
        <title>Genome sequence of aromatic hydrocarbons-degrading Sphingobium chungbukense DJ77.</title>
        <authorList>
            <person name="Kim Y.-C."/>
            <person name="Chae J.-C."/>
        </authorList>
    </citation>
    <scope>NUCLEOTIDE SEQUENCE [LARGE SCALE GENOMIC DNA]</scope>
    <source>
        <strain evidence="2 3">DJ77</strain>
    </source>
</reference>
<evidence type="ECO:0000313" key="2">
    <source>
        <dbReference type="EMBL" id="KKW91003.1"/>
    </source>
</evidence>
<dbReference type="SUPFAM" id="SSF141371">
    <property type="entry name" value="PilZ domain-like"/>
    <property type="match status" value="1"/>
</dbReference>
<evidence type="ECO:0000259" key="1">
    <source>
        <dbReference type="Pfam" id="PF07238"/>
    </source>
</evidence>
<dbReference type="GO" id="GO:0035438">
    <property type="term" value="F:cyclic-di-GMP binding"/>
    <property type="evidence" value="ECO:0007669"/>
    <property type="project" value="InterPro"/>
</dbReference>
<gene>
    <name evidence="2" type="ORF">YP76_15430</name>
</gene>
<feature type="domain" description="PilZ" evidence="1">
    <location>
        <begin position="31"/>
        <end position="96"/>
    </location>
</feature>